<feature type="transmembrane region" description="Helical" evidence="7">
    <location>
        <begin position="119"/>
        <end position="138"/>
    </location>
</feature>
<feature type="transmembrane region" description="Helical" evidence="7">
    <location>
        <begin position="197"/>
        <end position="213"/>
    </location>
</feature>
<keyword evidence="4 7" id="KW-1133">Transmembrane helix</keyword>
<dbReference type="OrthoDB" id="9813917at2"/>
<sequence length="256" mass="27927">MSRKKEANKLLSMAILAGKIMLENGAETYRVEDTITRICKSRDYVTYAEPFVIPTGILMAIGCEDDIMTYIQRTKSKTTDLNKITLVNEFSRNFVNSHMSVDEGFECLKKIDEVKAYSSIINIIFGGIAGGFFSLLFGGTFKDFVSAFLISIIVVTTSKMLSKINMIYFINNFVAAAIATIFAILTVKIGLGNNMDRIIIGTIMPLVPGLAITNATRDSMLGDFLAGMSRGIEAIIVALSIAFGVGLILVLYHGGI</sequence>
<dbReference type="PANTHER" id="PTHR34390">
    <property type="entry name" value="UPF0442 PROTEIN YJJB-RELATED"/>
    <property type="match status" value="1"/>
</dbReference>
<feature type="transmembrane region" description="Helical" evidence="7">
    <location>
        <begin position="234"/>
        <end position="254"/>
    </location>
</feature>
<dbReference type="Pfam" id="PF06738">
    <property type="entry name" value="ThrE"/>
    <property type="match status" value="1"/>
</dbReference>
<dbReference type="RefSeq" id="WP_091730815.1">
    <property type="nucleotide sequence ID" value="NZ_FNQE01000022.1"/>
</dbReference>
<reference evidence="10" key="1">
    <citation type="submission" date="2016-10" db="EMBL/GenBank/DDBJ databases">
        <authorList>
            <person name="Varghese N."/>
            <person name="Submissions S."/>
        </authorList>
    </citation>
    <scope>NUCLEOTIDE SEQUENCE [LARGE SCALE GENOMIC DNA]</scope>
    <source>
        <strain evidence="10">DSM 21650</strain>
    </source>
</reference>
<dbReference type="AlphaFoldDB" id="A0A1H3QTL9"/>
<dbReference type="PANTHER" id="PTHR34390:SF2">
    <property type="entry name" value="SUCCINATE TRANSPORTER SUBUNIT YJJP-RELATED"/>
    <property type="match status" value="1"/>
</dbReference>
<dbReference type="GO" id="GO:0005886">
    <property type="term" value="C:plasma membrane"/>
    <property type="evidence" value="ECO:0007669"/>
    <property type="project" value="UniProtKB-SubCell"/>
</dbReference>
<keyword evidence="2" id="KW-1003">Cell membrane</keyword>
<keyword evidence="3 7" id="KW-0812">Transmembrane</keyword>
<evidence type="ECO:0000313" key="10">
    <source>
        <dbReference type="Proteomes" id="UP000198625"/>
    </source>
</evidence>
<feature type="transmembrane region" description="Helical" evidence="7">
    <location>
        <begin position="173"/>
        <end position="191"/>
    </location>
</feature>
<keyword evidence="5 7" id="KW-0472">Membrane</keyword>
<protein>
    <submittedName>
        <fullName evidence="9">Uncharacterized membrane protein YjjP, DUF1212 family</fullName>
    </submittedName>
</protein>
<organism evidence="9 10">
    <name type="scientific">Proteiniborus ethanoligenes</name>
    <dbReference type="NCBI Taxonomy" id="415015"/>
    <lineage>
        <taxon>Bacteria</taxon>
        <taxon>Bacillati</taxon>
        <taxon>Bacillota</taxon>
        <taxon>Clostridia</taxon>
        <taxon>Eubacteriales</taxon>
        <taxon>Proteiniborus</taxon>
    </lineage>
</organism>
<gene>
    <name evidence="9" type="ORF">SAMN05660462_02074</name>
</gene>
<comment type="subcellular location">
    <subcellularLocation>
        <location evidence="1">Cell membrane</location>
        <topology evidence="1">Multi-pass membrane protein</topology>
    </subcellularLocation>
</comment>
<evidence type="ECO:0000256" key="1">
    <source>
        <dbReference type="ARBA" id="ARBA00004651"/>
    </source>
</evidence>
<evidence type="ECO:0000256" key="4">
    <source>
        <dbReference type="ARBA" id="ARBA00022989"/>
    </source>
</evidence>
<dbReference type="InterPro" id="IPR050539">
    <property type="entry name" value="ThrE_Dicarb/AminoAcid_Exp"/>
</dbReference>
<comment type="similarity">
    <text evidence="6">Belongs to the ThrE exporter (TC 2.A.79) family.</text>
</comment>
<evidence type="ECO:0000313" key="9">
    <source>
        <dbReference type="EMBL" id="SDZ16401.1"/>
    </source>
</evidence>
<dbReference type="Proteomes" id="UP000198625">
    <property type="component" value="Unassembled WGS sequence"/>
</dbReference>
<name>A0A1H3QTL9_9FIRM</name>
<dbReference type="GO" id="GO:0015744">
    <property type="term" value="P:succinate transport"/>
    <property type="evidence" value="ECO:0007669"/>
    <property type="project" value="TreeGrafter"/>
</dbReference>
<evidence type="ECO:0000256" key="7">
    <source>
        <dbReference type="SAM" id="Phobius"/>
    </source>
</evidence>
<dbReference type="STRING" id="415015.SAMN05660462_02074"/>
<evidence type="ECO:0000259" key="8">
    <source>
        <dbReference type="Pfam" id="PF06738"/>
    </source>
</evidence>
<proteinExistence type="inferred from homology"/>
<accession>A0A1H3QTL9</accession>
<evidence type="ECO:0000256" key="6">
    <source>
        <dbReference type="ARBA" id="ARBA00034125"/>
    </source>
</evidence>
<evidence type="ECO:0000256" key="5">
    <source>
        <dbReference type="ARBA" id="ARBA00023136"/>
    </source>
</evidence>
<evidence type="ECO:0000256" key="3">
    <source>
        <dbReference type="ARBA" id="ARBA00022692"/>
    </source>
</evidence>
<dbReference type="InterPro" id="IPR010619">
    <property type="entry name" value="ThrE-like_N"/>
</dbReference>
<dbReference type="GO" id="GO:0022857">
    <property type="term" value="F:transmembrane transporter activity"/>
    <property type="evidence" value="ECO:0007669"/>
    <property type="project" value="InterPro"/>
</dbReference>
<feature type="domain" description="Threonine/serine exporter-like N-terminal" evidence="8">
    <location>
        <begin position="13"/>
        <end position="251"/>
    </location>
</feature>
<dbReference type="EMBL" id="FNQE01000022">
    <property type="protein sequence ID" value="SDZ16401.1"/>
    <property type="molecule type" value="Genomic_DNA"/>
</dbReference>
<keyword evidence="10" id="KW-1185">Reference proteome</keyword>
<evidence type="ECO:0000256" key="2">
    <source>
        <dbReference type="ARBA" id="ARBA00022475"/>
    </source>
</evidence>